<feature type="region of interest" description="Disordered" evidence="1">
    <location>
        <begin position="1"/>
        <end position="45"/>
    </location>
</feature>
<feature type="region of interest" description="Disordered" evidence="1">
    <location>
        <begin position="647"/>
        <end position="671"/>
    </location>
</feature>
<evidence type="ECO:0000313" key="2">
    <source>
        <dbReference type="EMBL" id="CAK7263185.1"/>
    </source>
</evidence>
<proteinExistence type="predicted"/>
<evidence type="ECO:0000256" key="1">
    <source>
        <dbReference type="SAM" id="MobiDB-lite"/>
    </source>
</evidence>
<protein>
    <recommendedName>
        <fullName evidence="4">Tr-type G domain-containing protein</fullName>
    </recommendedName>
</protein>
<dbReference type="Gene3D" id="3.40.50.300">
    <property type="entry name" value="P-loop containing nucleotide triphosphate hydrolases"/>
    <property type="match status" value="1"/>
</dbReference>
<comment type="caution">
    <text evidence="2">The sequence shown here is derived from an EMBL/GenBank/DDBJ whole genome shotgun (WGS) entry which is preliminary data.</text>
</comment>
<dbReference type="InterPro" id="IPR050055">
    <property type="entry name" value="EF-Tu_GTPase"/>
</dbReference>
<evidence type="ECO:0008006" key="4">
    <source>
        <dbReference type="Google" id="ProtNLM"/>
    </source>
</evidence>
<dbReference type="SUPFAM" id="SSF52540">
    <property type="entry name" value="P-loop containing nucleoside triphosphate hydrolases"/>
    <property type="match status" value="1"/>
</dbReference>
<organism evidence="2 3">
    <name type="scientific">Sporothrix epigloea</name>
    <dbReference type="NCBI Taxonomy" id="1892477"/>
    <lineage>
        <taxon>Eukaryota</taxon>
        <taxon>Fungi</taxon>
        <taxon>Dikarya</taxon>
        <taxon>Ascomycota</taxon>
        <taxon>Pezizomycotina</taxon>
        <taxon>Sordariomycetes</taxon>
        <taxon>Sordariomycetidae</taxon>
        <taxon>Ophiostomatales</taxon>
        <taxon>Ophiostomataceae</taxon>
        <taxon>Sporothrix</taxon>
    </lineage>
</organism>
<dbReference type="InterPro" id="IPR027417">
    <property type="entry name" value="P-loop_NTPase"/>
</dbReference>
<accession>A0ABP0D7I0</accession>
<feature type="compositionally biased region" description="Polar residues" evidence="1">
    <location>
        <begin position="26"/>
        <end position="37"/>
    </location>
</feature>
<evidence type="ECO:0000313" key="3">
    <source>
        <dbReference type="Proteomes" id="UP001642502"/>
    </source>
</evidence>
<reference evidence="2 3" key="1">
    <citation type="submission" date="2024-01" db="EMBL/GenBank/DDBJ databases">
        <authorList>
            <person name="Allen C."/>
            <person name="Tagirdzhanova G."/>
        </authorList>
    </citation>
    <scope>NUCLEOTIDE SEQUENCE [LARGE SCALE GENOMIC DNA]</scope>
    <source>
        <strain evidence="2 3">CBS 119000</strain>
    </source>
</reference>
<name>A0ABP0D7I0_9PEZI</name>
<dbReference type="Proteomes" id="UP001642502">
    <property type="component" value="Unassembled WGS sequence"/>
</dbReference>
<keyword evidence="3" id="KW-1185">Reference proteome</keyword>
<feature type="compositionally biased region" description="Low complexity" evidence="1">
    <location>
        <begin position="659"/>
        <end position="671"/>
    </location>
</feature>
<dbReference type="PANTHER" id="PTHR43721">
    <property type="entry name" value="ELONGATION FACTOR TU-RELATED"/>
    <property type="match status" value="1"/>
</dbReference>
<sequence>MSVFTYDPNPPRVASPWLKSVDPAKPNSSARSRFSLQDETEETRPVAHSLLSEYGVTRLPPEPQEGPVEYKLHLLLRPRLSYRFLPYAGSSKASADAKYLQKSRVIGTATAGQTRQDRYQHLTTQLLWRLHQSSPYHTSVANQDIDLSVLPDDSAIATKPITLQKLAPGLEESSGALYEIGVADDGTLVGITKEEMDQSVATLRWMAANLGCVSRVLRVVEVGECEWTKGVKPEDNREPALCTEESSFVQSTATVRERLWVAEVFVAPHLNAGRDDGNHPATPDLGLENRVSGKEEPSAGHFTTLGHATRDQFRVTLTGPTGSGKSTLLGTLSTGVLDDGHGKSRLNSLKHRHELASGLTSTVTQELVGYRGDVIVNYANPNIESWIGIHDHAKSGRLVFISDSAGHPRFRRTTLRGLVGWAPHWTLLCLSTRPDKANDSVPGELGTSGGVLPMAELAKSHLNLCLQLGLPLAIILTKSELLSKESLKRTLLPIWTAVKSAGRVPQLLQSKVKVTEHARSVPAADVEAIERVLFSVQEPADIRSVVPVILSSSVTGEGIGLVHALLSSLPHPSDFATRELASGGDNSEQPEALFHIEDRFSRPLTHATTDLGHTADPGCVLSGYLRFGNLSVGDRVVVGPFSSDDDTVELGLDGEGTASPSRNSLSSSHPSSSELARIAARSAVSASALKGEWHVACVVSIRNLRLPVQTLEADQVGTIGLVMQPPGRLADANQGSPQDIANGAQCMVEPSATFSTLKPRRGMVAAVLGKHMLKSGLQLQAASGFTAFFQDVSIGHLSLGALVTFYVASVRAQGRVLRVWSSSPADDSLLGEQADDAIFGSLESGEEASGSCHSSQGYSVRLEMLSGRESIELGSQVVILEGASKDGSVLDGYVGKVIEIAD</sequence>
<dbReference type="EMBL" id="CAWUON010000002">
    <property type="protein sequence ID" value="CAK7263185.1"/>
    <property type="molecule type" value="Genomic_DNA"/>
</dbReference>
<gene>
    <name evidence="2" type="ORF">SEPCBS119000_000353</name>
</gene>
<dbReference type="PANTHER" id="PTHR43721:SF30">
    <property type="entry name" value="TR-TYPE G DOMAIN-CONTAINING PROTEIN"/>
    <property type="match status" value="1"/>
</dbReference>